<dbReference type="Proteomes" id="UP000445144">
    <property type="component" value="Unassembled WGS sequence"/>
</dbReference>
<dbReference type="EMBL" id="CACVBR010000029">
    <property type="protein sequence ID" value="CAA7196678.1"/>
    <property type="molecule type" value="Genomic_DNA"/>
</dbReference>
<gene>
    <name evidence="2" type="ORF">CHRY9293_02754</name>
</gene>
<protein>
    <submittedName>
        <fullName evidence="2">Uncharacterized protein</fullName>
    </submittedName>
</protein>
<reference evidence="2 3" key="1">
    <citation type="submission" date="2020-01" db="EMBL/GenBank/DDBJ databases">
        <authorList>
            <person name="Rodrigo-Torres L."/>
            <person name="Arahal R. D."/>
            <person name="Lucena T."/>
        </authorList>
    </citation>
    <scope>NUCLEOTIDE SEQUENCE [LARGE SCALE GENOMIC DNA]</scope>
    <source>
        <strain evidence="2 3">CECT 9293</strain>
    </source>
</reference>
<name>A0A6N4X6K7_9FLAO</name>
<dbReference type="AlphaFoldDB" id="A0A6N4X6K7"/>
<feature type="region of interest" description="Disordered" evidence="1">
    <location>
        <begin position="502"/>
        <end position="536"/>
    </location>
</feature>
<evidence type="ECO:0000256" key="1">
    <source>
        <dbReference type="SAM" id="MobiDB-lite"/>
    </source>
</evidence>
<proteinExistence type="predicted"/>
<evidence type="ECO:0000313" key="2">
    <source>
        <dbReference type="EMBL" id="CAA7196678.1"/>
    </source>
</evidence>
<organism evidence="2 3">
    <name type="scientific">Chryseobacterium potabilaquae</name>
    <dbReference type="NCBI Taxonomy" id="2675057"/>
    <lineage>
        <taxon>Bacteria</taxon>
        <taxon>Pseudomonadati</taxon>
        <taxon>Bacteroidota</taxon>
        <taxon>Flavobacteriia</taxon>
        <taxon>Flavobacteriales</taxon>
        <taxon>Weeksellaceae</taxon>
        <taxon>Chryseobacterium group</taxon>
        <taxon>Chryseobacterium</taxon>
    </lineage>
</organism>
<accession>A0A6N4X6K7</accession>
<sequence>MRNKFIHLEKLFALSLLMVGTCFYAQIRIANSATNQAALSSSAFIDASSNTTFNLSTNVGKGLLYPRMDLSTFTAFSGAPIGIPNSYPYYYDGFMVYNTASSGVAGVGSTEGTLCQGFWYYQNSTTSINGGTWRPLRPDICAIVNPVVTTLNCSGATHLGTLTPGTAASGVSTQIPYTGGNGSSYPSGAPIASTGVTGLTATLQAGTLANGNGALTYTITGTPSGAGTASFSISFGGHTCSFAREVNTSSSLTFDCNNAVFTPSTITAGTSYSGTLKIPYTGGDGVTSYDNYEIPGSTHGLTIKRVAGTLASGNGTMEYTVTGNSPTSGNLSITVGFSGFNATCTVTKEILVSPNPVVTNLNCGSSSFSPATITQGEAYTGILTIPYTGGNGASYPVDDKAVDGLNFHRAAGILSNGSGNLTYLVSGTPANSGAITIPISIGSTSCSVNKTVAFGNSVVMCDGKRWMTHNLGGNTNLDPDVPVAGIHGSKYQWGRYTPIMDQNTDQNPANSSGAISGWNTTSAPNGAWGDSKTSNDPCPSGFKVPTAGQWNVLGTCAHHSVMGSFFNSPNNYGSALVLTSGSNKLTLPATGWRISSGALNDRGGSGHYWTSTFLATAASEFGFSGATITSNAGLPIDGMAVRCIAE</sequence>
<evidence type="ECO:0000313" key="3">
    <source>
        <dbReference type="Proteomes" id="UP000445144"/>
    </source>
</evidence>
<dbReference type="RefSeq" id="WP_162033459.1">
    <property type="nucleotide sequence ID" value="NZ_CACVBR010000029.1"/>
</dbReference>
<feature type="compositionally biased region" description="Polar residues" evidence="1">
    <location>
        <begin position="502"/>
        <end position="524"/>
    </location>
</feature>
<keyword evidence="3" id="KW-1185">Reference proteome</keyword>